<evidence type="ECO:0000256" key="5">
    <source>
        <dbReference type="SAM" id="Coils"/>
    </source>
</evidence>
<feature type="coiled-coil region" evidence="5">
    <location>
        <begin position="153"/>
        <end position="180"/>
    </location>
</feature>
<protein>
    <submittedName>
        <fullName evidence="7">Iron-sulfur cluster repair di-iron protein</fullName>
    </submittedName>
</protein>
<evidence type="ECO:0000256" key="2">
    <source>
        <dbReference type="ARBA" id="ARBA00022490"/>
    </source>
</evidence>
<keyword evidence="3" id="KW-0479">Metal-binding</keyword>
<dbReference type="OrthoDB" id="9797132at2"/>
<comment type="subcellular location">
    <subcellularLocation>
        <location evidence="1">Cytoplasm</location>
    </subcellularLocation>
</comment>
<dbReference type="Pfam" id="PF01814">
    <property type="entry name" value="Hemerythrin"/>
    <property type="match status" value="1"/>
</dbReference>
<dbReference type="Proteomes" id="UP000249522">
    <property type="component" value="Unassembled WGS sequence"/>
</dbReference>
<dbReference type="GO" id="GO:0046872">
    <property type="term" value="F:metal ion binding"/>
    <property type="evidence" value="ECO:0007669"/>
    <property type="project" value="UniProtKB-KW"/>
</dbReference>
<dbReference type="RefSeq" id="WP_111147216.1">
    <property type="nucleotide sequence ID" value="NZ_QKRB01000044.1"/>
</dbReference>
<name>A0A2W1L8L1_9BACL</name>
<organism evidence="7 8">
    <name type="scientific">Paenibacillus sambharensis</name>
    <dbReference type="NCBI Taxonomy" id="1803190"/>
    <lineage>
        <taxon>Bacteria</taxon>
        <taxon>Bacillati</taxon>
        <taxon>Bacillota</taxon>
        <taxon>Bacilli</taxon>
        <taxon>Bacillales</taxon>
        <taxon>Paenibacillaceae</taxon>
        <taxon>Paenibacillus</taxon>
    </lineage>
</organism>
<evidence type="ECO:0000313" key="7">
    <source>
        <dbReference type="EMBL" id="PZD95586.1"/>
    </source>
</evidence>
<proteinExistence type="predicted"/>
<evidence type="ECO:0000256" key="3">
    <source>
        <dbReference type="ARBA" id="ARBA00022723"/>
    </source>
</evidence>
<dbReference type="PANTHER" id="PTHR36438">
    <property type="entry name" value="IRON-SULFUR CLUSTER REPAIR PROTEIN YTFE"/>
    <property type="match status" value="1"/>
</dbReference>
<evidence type="ECO:0000256" key="4">
    <source>
        <dbReference type="ARBA" id="ARBA00023004"/>
    </source>
</evidence>
<evidence type="ECO:0000259" key="6">
    <source>
        <dbReference type="Pfam" id="PF01814"/>
    </source>
</evidence>
<dbReference type="InterPro" id="IPR012312">
    <property type="entry name" value="Hemerythrin-like"/>
</dbReference>
<dbReference type="AlphaFoldDB" id="A0A2W1L8L1"/>
<dbReference type="Gene3D" id="1.20.120.520">
    <property type="entry name" value="nmb1532 protein domain like"/>
    <property type="match status" value="1"/>
</dbReference>
<keyword evidence="8" id="KW-1185">Reference proteome</keyword>
<dbReference type="Pfam" id="PF04405">
    <property type="entry name" value="ScdA_N"/>
    <property type="match status" value="1"/>
</dbReference>
<keyword evidence="4" id="KW-0408">Iron</keyword>
<feature type="domain" description="Hemerythrin-like" evidence="6">
    <location>
        <begin position="85"/>
        <end position="230"/>
    </location>
</feature>
<dbReference type="EMBL" id="QKRB01000044">
    <property type="protein sequence ID" value="PZD95586.1"/>
    <property type="molecule type" value="Genomic_DNA"/>
</dbReference>
<dbReference type="PANTHER" id="PTHR36438:SF1">
    <property type="entry name" value="IRON-SULFUR CLUSTER REPAIR PROTEIN YTFE"/>
    <property type="match status" value="1"/>
</dbReference>
<sequence>MTVVFTGDESIGAIVGEFHGASNLLKEHRIDFCCGGDRTLNTVLKQKGIETDSFVKKLNAMAALAVEAPAGTDWRTAPLTELVGHIIRKHHDYLRAELPVLGEFVAKVARVHGANHPELIRLHHYYQELRTDLEEHLAAEERETFPLIAEYESVQTREALAQALATINRLEDEHSRAGELLGDMRLVTHDYMLPPDACRTYTLAFRKLEDLEADMFEHIHLENNILFTRLAAMAAR</sequence>
<accession>A0A2W1L8L1</accession>
<dbReference type="NCBIfam" id="TIGR03652">
    <property type="entry name" value="FeS_repair_RIC"/>
    <property type="match status" value="1"/>
</dbReference>
<gene>
    <name evidence="7" type="primary">ric</name>
    <name evidence="7" type="ORF">DNH61_13750</name>
</gene>
<comment type="caution">
    <text evidence="7">The sequence shown here is derived from an EMBL/GenBank/DDBJ whole genome shotgun (WGS) entry which is preliminary data.</text>
</comment>
<keyword evidence="5" id="KW-0175">Coiled coil</keyword>
<dbReference type="InterPro" id="IPR019903">
    <property type="entry name" value="RIC_family"/>
</dbReference>
<dbReference type="GO" id="GO:0005737">
    <property type="term" value="C:cytoplasm"/>
    <property type="evidence" value="ECO:0007669"/>
    <property type="project" value="UniProtKB-SubCell"/>
</dbReference>
<keyword evidence="2" id="KW-0963">Cytoplasm</keyword>
<evidence type="ECO:0000313" key="8">
    <source>
        <dbReference type="Proteomes" id="UP000249522"/>
    </source>
</evidence>
<evidence type="ECO:0000256" key="1">
    <source>
        <dbReference type="ARBA" id="ARBA00004496"/>
    </source>
</evidence>
<reference evidence="7 8" key="1">
    <citation type="submission" date="2018-06" db="EMBL/GenBank/DDBJ databases">
        <title>Paenibacillus imtechensis sp. nov.</title>
        <authorList>
            <person name="Pinnaka A.K."/>
            <person name="Singh H."/>
            <person name="Kaur M."/>
        </authorList>
    </citation>
    <scope>NUCLEOTIDE SEQUENCE [LARGE SCALE GENOMIC DNA]</scope>
    <source>
        <strain evidence="7 8">SMB1</strain>
    </source>
</reference>